<keyword evidence="2" id="KW-1185">Reference proteome</keyword>
<evidence type="ECO:0000313" key="1">
    <source>
        <dbReference type="EMBL" id="GFZ18289.1"/>
    </source>
</evidence>
<dbReference type="OrthoDB" id="5980302at2759"/>
<sequence>MLKEVMARCHLTFKQVFVNFVQIVLVVDKLMHEMELPFSVEDLVHVYTVVRPKRESGSSLLEDFNDQFKRRSKECKDAIQVINKRQESRKVIDILAYEPIYQYMIPHKAEELEGIRLRVKSSLSEALFKCKGRELVPEFSTVELGKQVTVDDSTKIHDISLALALEIILPKGVTDLVEQGSKKIREVLVMQQVQSLQRASTIVEQMKEQSTEIKRSKNKISSLEKQVRMDPQTTKKAKLEFVPVM</sequence>
<name>A0A7J0H5F5_9ERIC</name>
<protein>
    <submittedName>
        <fullName evidence="1">Uncharacterized protein</fullName>
    </submittedName>
</protein>
<evidence type="ECO:0000313" key="2">
    <source>
        <dbReference type="Proteomes" id="UP000585474"/>
    </source>
</evidence>
<organism evidence="1 2">
    <name type="scientific">Actinidia rufa</name>
    <dbReference type="NCBI Taxonomy" id="165716"/>
    <lineage>
        <taxon>Eukaryota</taxon>
        <taxon>Viridiplantae</taxon>
        <taxon>Streptophyta</taxon>
        <taxon>Embryophyta</taxon>
        <taxon>Tracheophyta</taxon>
        <taxon>Spermatophyta</taxon>
        <taxon>Magnoliopsida</taxon>
        <taxon>eudicotyledons</taxon>
        <taxon>Gunneridae</taxon>
        <taxon>Pentapetalae</taxon>
        <taxon>asterids</taxon>
        <taxon>Ericales</taxon>
        <taxon>Actinidiaceae</taxon>
        <taxon>Actinidia</taxon>
    </lineage>
</organism>
<dbReference type="Proteomes" id="UP000585474">
    <property type="component" value="Unassembled WGS sequence"/>
</dbReference>
<dbReference type="EMBL" id="BJWL01000027">
    <property type="protein sequence ID" value="GFZ18289.1"/>
    <property type="molecule type" value="Genomic_DNA"/>
</dbReference>
<reference evidence="1 2" key="1">
    <citation type="submission" date="2019-07" db="EMBL/GenBank/DDBJ databases">
        <title>De Novo Assembly of kiwifruit Actinidia rufa.</title>
        <authorList>
            <person name="Sugita-Konishi S."/>
            <person name="Sato K."/>
            <person name="Mori E."/>
            <person name="Abe Y."/>
            <person name="Kisaki G."/>
            <person name="Hamano K."/>
            <person name="Suezawa K."/>
            <person name="Otani M."/>
            <person name="Fukuda T."/>
            <person name="Manabe T."/>
            <person name="Gomi K."/>
            <person name="Tabuchi M."/>
            <person name="Akimitsu K."/>
            <person name="Kataoka I."/>
        </authorList>
    </citation>
    <scope>NUCLEOTIDE SEQUENCE [LARGE SCALE GENOMIC DNA]</scope>
    <source>
        <strain evidence="2">cv. Fuchu</strain>
    </source>
</reference>
<comment type="caution">
    <text evidence="1">The sequence shown here is derived from an EMBL/GenBank/DDBJ whole genome shotgun (WGS) entry which is preliminary data.</text>
</comment>
<dbReference type="AlphaFoldDB" id="A0A7J0H5F5"/>
<accession>A0A7J0H5F5</accession>
<gene>
    <name evidence="1" type="ORF">Acr_27g0000280</name>
</gene>
<proteinExistence type="predicted"/>